<organism evidence="3 4">
    <name type="scientific">Paramecium primaurelia</name>
    <dbReference type="NCBI Taxonomy" id="5886"/>
    <lineage>
        <taxon>Eukaryota</taxon>
        <taxon>Sar</taxon>
        <taxon>Alveolata</taxon>
        <taxon>Ciliophora</taxon>
        <taxon>Intramacronucleata</taxon>
        <taxon>Oligohymenophorea</taxon>
        <taxon>Peniculida</taxon>
        <taxon>Parameciidae</taxon>
        <taxon>Paramecium</taxon>
    </lineage>
</organism>
<evidence type="ECO:0000259" key="2">
    <source>
        <dbReference type="Pfam" id="PF07915"/>
    </source>
</evidence>
<evidence type="ECO:0000256" key="1">
    <source>
        <dbReference type="SAM" id="SignalP"/>
    </source>
</evidence>
<dbReference type="Pfam" id="PF07915">
    <property type="entry name" value="PRKCSH"/>
    <property type="match status" value="1"/>
</dbReference>
<proteinExistence type="predicted"/>
<dbReference type="GO" id="GO:0005788">
    <property type="term" value="C:endoplasmic reticulum lumen"/>
    <property type="evidence" value="ECO:0007669"/>
    <property type="project" value="TreeGrafter"/>
</dbReference>
<dbReference type="EMBL" id="CAJJDM010000021">
    <property type="protein sequence ID" value="CAD8055672.1"/>
    <property type="molecule type" value="Genomic_DNA"/>
</dbReference>
<dbReference type="InterPro" id="IPR045149">
    <property type="entry name" value="OS-9-like"/>
</dbReference>
<sequence>MLIFLIFTIAQAFNADNTYAIHTIERDVQDNYRDYPELYAIQNILDSISKEITLKDGRKVLCQIPIPQISKSIIVDEQSIIRNLTEDDANNILFPLIGQCVHHTTKEFLYEYCFRKHVRQYDDLNTMLNMQKILKEDFSLGYSNLFISQNYSYTQFEPHNSYYYLDTNYHQIRQQIDRLIIIEGCMAKLRNLQISEKFEYQLNVSTSEKVYTFRVIQVIYNELLLLSQCSDIVIISDYFEIIQIKKSKSVIKQNQYYQYKNIIFGLNLQAQNMFHSQQSIGLILTDKIHIVQVNKIIDFCAIQVSGFLPNIKDQKYPLQIKNLIIMDTNSIYEQLKGSVLIIENILFFHTDNKININDSITIFDNTTSSFSYVETFRINQYYNGIAFLDKQLTKGLNYEGIGFIRRNSQFNQILDIIQPQVDTFEFDEDDLISLTKLEYDLVQVHVFNDSTQGYKIKQQYQKYMGITFSIYQLNNEITCSLFLNIISEMYLTTFISILTTPQQNIFIKTLNGNYTQMESRFQNSSLINQLYWIIVDTQIDILYIGKGNEIRLANKLIQFQMQRKRNISSSIIFEFDKKSISLKIYDIMILPLINFGLFTTTFSSEYYHPLNYTGEINGIFEESYRFGSFCNPINSTRYSQIKIQCHPGDLMRFISVTEEEICKYQIKIGTYLLCDKKQDIIEPSEHPILCILKQ</sequence>
<dbReference type="PANTHER" id="PTHR15414:SF0">
    <property type="entry name" value="ENDOPLASMIC RETICULUM LECTIN 1"/>
    <property type="match status" value="1"/>
</dbReference>
<dbReference type="GO" id="GO:0030970">
    <property type="term" value="P:retrograde protein transport, ER to cytosol"/>
    <property type="evidence" value="ECO:0007669"/>
    <property type="project" value="TreeGrafter"/>
</dbReference>
<reference evidence="3" key="1">
    <citation type="submission" date="2021-01" db="EMBL/GenBank/DDBJ databases">
        <authorList>
            <consortium name="Genoscope - CEA"/>
            <person name="William W."/>
        </authorList>
    </citation>
    <scope>NUCLEOTIDE SEQUENCE</scope>
</reference>
<dbReference type="GO" id="GO:0030968">
    <property type="term" value="P:endoplasmic reticulum unfolded protein response"/>
    <property type="evidence" value="ECO:0007669"/>
    <property type="project" value="InterPro"/>
</dbReference>
<keyword evidence="4" id="KW-1185">Reference proteome</keyword>
<feature type="chain" id="PRO_5035931997" description="Protein OS9-like domain-containing protein" evidence="1">
    <location>
        <begin position="16"/>
        <end position="694"/>
    </location>
</feature>
<feature type="domain" description="Protein OS9-like" evidence="2">
    <location>
        <begin position="98"/>
        <end position="169"/>
    </location>
</feature>
<keyword evidence="1" id="KW-0732">Signal</keyword>
<dbReference type="InterPro" id="IPR012913">
    <property type="entry name" value="OS9-like_dom"/>
</dbReference>
<dbReference type="OMA" id="MESRFQN"/>
<dbReference type="Proteomes" id="UP000688137">
    <property type="component" value="Unassembled WGS sequence"/>
</dbReference>
<gene>
    <name evidence="3" type="ORF">PPRIM_AZ9-3.1.T0230298</name>
</gene>
<feature type="signal peptide" evidence="1">
    <location>
        <begin position="1"/>
        <end position="15"/>
    </location>
</feature>
<protein>
    <recommendedName>
        <fullName evidence="2">Protein OS9-like domain-containing protein</fullName>
    </recommendedName>
</protein>
<dbReference type="AlphaFoldDB" id="A0A8S1KR17"/>
<name>A0A8S1KR17_PARPR</name>
<evidence type="ECO:0000313" key="4">
    <source>
        <dbReference type="Proteomes" id="UP000688137"/>
    </source>
</evidence>
<comment type="caution">
    <text evidence="3">The sequence shown here is derived from an EMBL/GenBank/DDBJ whole genome shotgun (WGS) entry which is preliminary data.</text>
</comment>
<evidence type="ECO:0000313" key="3">
    <source>
        <dbReference type="EMBL" id="CAD8055672.1"/>
    </source>
</evidence>
<dbReference type="PANTHER" id="PTHR15414">
    <property type="entry name" value="OS-9-RELATED"/>
    <property type="match status" value="1"/>
</dbReference>
<accession>A0A8S1KR17</accession>